<dbReference type="EMBL" id="LXQA010028385">
    <property type="protein sequence ID" value="MCH94873.1"/>
    <property type="molecule type" value="Genomic_DNA"/>
</dbReference>
<name>A0A392N5K4_9FABA</name>
<protein>
    <submittedName>
        <fullName evidence="1">Uncharacterized protein</fullName>
    </submittedName>
</protein>
<comment type="caution">
    <text evidence="1">The sequence shown here is derived from an EMBL/GenBank/DDBJ whole genome shotgun (WGS) entry which is preliminary data.</text>
</comment>
<accession>A0A392N5K4</accession>
<sequence length="107" mass="12050">MVRISPIDLDCENGDKTFIHVFYWIFKNITILVYGTHANELIFVGHVGTFGCEGMDLSSRRTFIGINGVSTARPARTHTQTLSLDLVGCEGHIRDSDGQWLTDYTRE</sequence>
<dbReference type="AlphaFoldDB" id="A0A392N5K4"/>
<dbReference type="Proteomes" id="UP000265520">
    <property type="component" value="Unassembled WGS sequence"/>
</dbReference>
<proteinExistence type="predicted"/>
<reference evidence="1 2" key="1">
    <citation type="journal article" date="2018" name="Front. Plant Sci.">
        <title>Red Clover (Trifolium pratense) and Zigzag Clover (T. medium) - A Picture of Genomic Similarities and Differences.</title>
        <authorList>
            <person name="Dluhosova J."/>
            <person name="Istvanek J."/>
            <person name="Nedelnik J."/>
            <person name="Repkova J."/>
        </authorList>
    </citation>
    <scope>NUCLEOTIDE SEQUENCE [LARGE SCALE GENOMIC DNA]</scope>
    <source>
        <strain evidence="2">cv. 10/8</strain>
        <tissue evidence="1">Leaf</tissue>
    </source>
</reference>
<organism evidence="1 2">
    <name type="scientific">Trifolium medium</name>
    <dbReference type="NCBI Taxonomy" id="97028"/>
    <lineage>
        <taxon>Eukaryota</taxon>
        <taxon>Viridiplantae</taxon>
        <taxon>Streptophyta</taxon>
        <taxon>Embryophyta</taxon>
        <taxon>Tracheophyta</taxon>
        <taxon>Spermatophyta</taxon>
        <taxon>Magnoliopsida</taxon>
        <taxon>eudicotyledons</taxon>
        <taxon>Gunneridae</taxon>
        <taxon>Pentapetalae</taxon>
        <taxon>rosids</taxon>
        <taxon>fabids</taxon>
        <taxon>Fabales</taxon>
        <taxon>Fabaceae</taxon>
        <taxon>Papilionoideae</taxon>
        <taxon>50 kb inversion clade</taxon>
        <taxon>NPAAA clade</taxon>
        <taxon>Hologalegina</taxon>
        <taxon>IRL clade</taxon>
        <taxon>Trifolieae</taxon>
        <taxon>Trifolium</taxon>
    </lineage>
</organism>
<feature type="non-terminal residue" evidence="1">
    <location>
        <position position="107"/>
    </location>
</feature>
<keyword evidence="2" id="KW-1185">Reference proteome</keyword>
<evidence type="ECO:0000313" key="1">
    <source>
        <dbReference type="EMBL" id="MCH94873.1"/>
    </source>
</evidence>
<evidence type="ECO:0000313" key="2">
    <source>
        <dbReference type="Proteomes" id="UP000265520"/>
    </source>
</evidence>